<feature type="compositionally biased region" description="Basic residues" evidence="1">
    <location>
        <begin position="229"/>
        <end position="240"/>
    </location>
</feature>
<keyword evidence="2" id="KW-0560">Oxidoreductase</keyword>
<feature type="compositionally biased region" description="Basic and acidic residues" evidence="1">
    <location>
        <begin position="62"/>
        <end position="73"/>
    </location>
</feature>
<feature type="compositionally biased region" description="Low complexity" evidence="1">
    <location>
        <begin position="136"/>
        <end position="159"/>
    </location>
</feature>
<feature type="compositionally biased region" description="Low complexity" evidence="1">
    <location>
        <begin position="43"/>
        <end position="53"/>
    </location>
</feature>
<feature type="region of interest" description="Disordered" evidence="1">
    <location>
        <begin position="1"/>
        <end position="283"/>
    </location>
</feature>
<evidence type="ECO:0000313" key="2">
    <source>
        <dbReference type="EMBL" id="CAA9319112.1"/>
    </source>
</evidence>
<name>A0A6J4L1S2_9BACT</name>
<gene>
    <name evidence="2" type="ORF">AVDCRST_MAG89-1561</name>
</gene>
<feature type="non-terminal residue" evidence="2">
    <location>
        <position position="335"/>
    </location>
</feature>
<sequence>AHSRRHQRVRPHRPQRPPRGQAGGEHRHRFRGRQRPDGHQDPRAPAALRLGARQVPRHRRSARELADGGWRRDPRVRRKGPVGPAVARPGSRHRHRVHGALHRPCERGQAPGGRGEEGDHLRAGQGRRHHHRPRRQPGQVRRGQPPRGQQRQLHHQLPGARGQGAARQLRHRARPDDDHPRLHQRPEHPGPAAQGPAPRPRRRPVDDPHDHGRRQGDEPGDSRGEGKDRRHGRARAHARRVGGGPDLRAGPHRHRRRGERRPPGRRRGAAQGHPGVRGAGAGVHRLHRQPGLLHRRRRVHQRGRRAGEGGRLVRQRVGLQLPLCGPCPLHGRKAV</sequence>
<proteinExistence type="predicted"/>
<dbReference type="GO" id="GO:0004365">
    <property type="term" value="F:glyceraldehyde-3-phosphate dehydrogenase (NAD+) (phosphorylating) activity"/>
    <property type="evidence" value="ECO:0007669"/>
    <property type="project" value="UniProtKB-EC"/>
</dbReference>
<feature type="compositionally biased region" description="Basic residues" evidence="1">
    <location>
        <begin position="250"/>
        <end position="268"/>
    </location>
</feature>
<accession>A0A6J4L1S2</accession>
<feature type="compositionally biased region" description="Basic and acidic residues" evidence="1">
    <location>
        <begin position="203"/>
        <end position="228"/>
    </location>
</feature>
<feature type="compositionally biased region" description="Basic residues" evidence="1">
    <location>
        <begin position="90"/>
        <end position="101"/>
    </location>
</feature>
<dbReference type="AlphaFoldDB" id="A0A6J4L1S2"/>
<feature type="compositionally biased region" description="Basic and acidic residues" evidence="1">
    <location>
        <begin position="174"/>
        <end position="188"/>
    </location>
</feature>
<reference evidence="2" key="1">
    <citation type="submission" date="2020-02" db="EMBL/GenBank/DDBJ databases">
        <authorList>
            <person name="Meier V. D."/>
        </authorList>
    </citation>
    <scope>NUCLEOTIDE SEQUENCE</scope>
    <source>
        <strain evidence="2">AVDCRST_MAG89</strain>
    </source>
</reference>
<feature type="non-terminal residue" evidence="2">
    <location>
        <position position="1"/>
    </location>
</feature>
<feature type="compositionally biased region" description="Basic residues" evidence="1">
    <location>
        <begin position="125"/>
        <end position="135"/>
    </location>
</feature>
<organism evidence="2">
    <name type="scientific">uncultured Gemmatimonadota bacterium</name>
    <dbReference type="NCBI Taxonomy" id="203437"/>
    <lineage>
        <taxon>Bacteria</taxon>
        <taxon>Pseudomonadati</taxon>
        <taxon>Gemmatimonadota</taxon>
        <taxon>environmental samples</taxon>
    </lineage>
</organism>
<feature type="compositionally biased region" description="Basic residues" evidence="1">
    <location>
        <begin position="1"/>
        <end position="16"/>
    </location>
</feature>
<dbReference type="EMBL" id="CADCTV010000336">
    <property type="protein sequence ID" value="CAA9319112.1"/>
    <property type="molecule type" value="Genomic_DNA"/>
</dbReference>
<dbReference type="EC" id="1.2.1.12" evidence="2"/>
<evidence type="ECO:0000256" key="1">
    <source>
        <dbReference type="SAM" id="MobiDB-lite"/>
    </source>
</evidence>
<protein>
    <submittedName>
        <fullName evidence="2">NAD-dependent glyceraldehyde-3-phosphate dehydrogenase</fullName>
        <ecNumber evidence="2">1.2.1.12</ecNumber>
    </submittedName>
</protein>